<feature type="compositionally biased region" description="Basic and acidic residues" evidence="1">
    <location>
        <begin position="36"/>
        <end position="57"/>
    </location>
</feature>
<keyword evidence="4" id="KW-1185">Reference proteome</keyword>
<keyword evidence="2" id="KW-0732">Signal</keyword>
<evidence type="ECO:0000256" key="1">
    <source>
        <dbReference type="SAM" id="MobiDB-lite"/>
    </source>
</evidence>
<comment type="caution">
    <text evidence="3">The sequence shown here is derived from an EMBL/GenBank/DDBJ whole genome shotgun (WGS) entry which is preliminary data.</text>
</comment>
<feature type="chain" id="PRO_5045998413" evidence="2">
    <location>
        <begin position="21"/>
        <end position="116"/>
    </location>
</feature>
<name>A0ABT8AUL3_9HYPH</name>
<protein>
    <submittedName>
        <fullName evidence="3">Uncharacterized protein</fullName>
    </submittedName>
</protein>
<evidence type="ECO:0000313" key="3">
    <source>
        <dbReference type="EMBL" id="MDN3573176.1"/>
    </source>
</evidence>
<dbReference type="Proteomes" id="UP001244297">
    <property type="component" value="Unassembled WGS sequence"/>
</dbReference>
<dbReference type="RefSeq" id="WP_238290663.1">
    <property type="nucleotide sequence ID" value="NZ_BPQS01000026.1"/>
</dbReference>
<dbReference type="EMBL" id="JAUFPT010000069">
    <property type="protein sequence ID" value="MDN3573176.1"/>
    <property type="molecule type" value="Genomic_DNA"/>
</dbReference>
<gene>
    <name evidence="3" type="ORF">QWZ18_21450</name>
</gene>
<organism evidence="3 4">
    <name type="scientific">Methylobacterium longum</name>
    <dbReference type="NCBI Taxonomy" id="767694"/>
    <lineage>
        <taxon>Bacteria</taxon>
        <taxon>Pseudomonadati</taxon>
        <taxon>Pseudomonadota</taxon>
        <taxon>Alphaproteobacteria</taxon>
        <taxon>Hyphomicrobiales</taxon>
        <taxon>Methylobacteriaceae</taxon>
        <taxon>Methylobacterium</taxon>
    </lineage>
</organism>
<evidence type="ECO:0000313" key="4">
    <source>
        <dbReference type="Proteomes" id="UP001244297"/>
    </source>
</evidence>
<feature type="region of interest" description="Disordered" evidence="1">
    <location>
        <begin position="20"/>
        <end position="57"/>
    </location>
</feature>
<proteinExistence type="predicted"/>
<reference evidence="4" key="1">
    <citation type="journal article" date="2019" name="Int. J. Syst. Evol. Microbiol.">
        <title>The Global Catalogue of Microorganisms (GCM) 10K type strain sequencing project: providing services to taxonomists for standard genome sequencing and annotation.</title>
        <authorList>
            <consortium name="The Broad Institute Genomics Platform"/>
            <consortium name="The Broad Institute Genome Sequencing Center for Infectious Disease"/>
            <person name="Wu L."/>
            <person name="Ma J."/>
        </authorList>
    </citation>
    <scope>NUCLEOTIDE SEQUENCE [LARGE SCALE GENOMIC DNA]</scope>
    <source>
        <strain evidence="4">CECT 7806</strain>
    </source>
</reference>
<accession>A0ABT8AUL3</accession>
<sequence>MRRLILIFMTFSGLMTPALAEHSQSGRDPVQARTDINSDAKARETKQALERARERQKAVDQHNSDLWGRWTYAVCVGCGWTPKNVRIVHTNPSRVLIGIPAADDDARDRAGIRFRS</sequence>
<feature type="signal peptide" evidence="2">
    <location>
        <begin position="1"/>
        <end position="20"/>
    </location>
</feature>
<evidence type="ECO:0000256" key="2">
    <source>
        <dbReference type="SAM" id="SignalP"/>
    </source>
</evidence>